<evidence type="ECO:0000313" key="11">
    <source>
        <dbReference type="EMBL" id="RAO68038.1"/>
    </source>
</evidence>
<dbReference type="FunFam" id="3.90.79.10:FF:000003">
    <property type="entry name" value="M7GpppN-mRNA hydrolase isoform 2"/>
    <property type="match status" value="1"/>
</dbReference>
<evidence type="ECO:0000256" key="7">
    <source>
        <dbReference type="ARBA" id="ARBA00022884"/>
    </source>
</evidence>
<comment type="similarity">
    <text evidence="3">Belongs to the Nudix hydrolase family. DCP2 subfamily.</text>
</comment>
<keyword evidence="12" id="KW-1185">Reference proteome</keyword>
<keyword evidence="6" id="KW-0378">Hydrolase</keyword>
<dbReference type="GO" id="GO:0000932">
    <property type="term" value="C:P-body"/>
    <property type="evidence" value="ECO:0007669"/>
    <property type="project" value="TreeGrafter"/>
</dbReference>
<feature type="compositionally biased region" description="Polar residues" evidence="9">
    <location>
        <begin position="645"/>
        <end position="657"/>
    </location>
</feature>
<comment type="subcellular location">
    <subcellularLocation>
        <location evidence="2">Cytoplasm</location>
    </subcellularLocation>
</comment>
<keyword evidence="8" id="KW-0464">Manganese</keyword>
<dbReference type="GO" id="GO:0140933">
    <property type="term" value="F:5'-(N(7)-methylguanosine 5'-triphospho)-[mRNA] hydrolase activity"/>
    <property type="evidence" value="ECO:0007669"/>
    <property type="project" value="InterPro"/>
</dbReference>
<evidence type="ECO:0000256" key="4">
    <source>
        <dbReference type="ARBA" id="ARBA00022490"/>
    </source>
</evidence>
<evidence type="ECO:0000256" key="8">
    <source>
        <dbReference type="ARBA" id="ARBA00023211"/>
    </source>
</evidence>
<proteinExistence type="inferred from homology"/>
<dbReference type="Gene3D" id="1.10.10.1050">
    <property type="entry name" value="Dcp2, box A domain"/>
    <property type="match status" value="1"/>
</dbReference>
<dbReference type="GO" id="GO:0030145">
    <property type="term" value="F:manganese ion binding"/>
    <property type="evidence" value="ECO:0007669"/>
    <property type="project" value="InterPro"/>
</dbReference>
<evidence type="ECO:0000256" key="6">
    <source>
        <dbReference type="ARBA" id="ARBA00022801"/>
    </source>
</evidence>
<accession>A0A364KWW7</accession>
<feature type="compositionally biased region" description="Polar residues" evidence="9">
    <location>
        <begin position="355"/>
        <end position="367"/>
    </location>
</feature>
<dbReference type="EMBL" id="MIKG01000006">
    <property type="protein sequence ID" value="RAO68038.1"/>
    <property type="molecule type" value="Genomic_DNA"/>
</dbReference>
<dbReference type="PROSITE" id="PS51462">
    <property type="entry name" value="NUDIX"/>
    <property type="match status" value="1"/>
</dbReference>
<dbReference type="SMART" id="SM01125">
    <property type="entry name" value="DCP2"/>
    <property type="match status" value="1"/>
</dbReference>
<dbReference type="InterPro" id="IPR007722">
    <property type="entry name" value="DCP2_BoxA"/>
</dbReference>
<dbReference type="Pfam" id="PF00293">
    <property type="entry name" value="NUDIX"/>
    <property type="match status" value="1"/>
</dbReference>
<feature type="region of interest" description="Disordered" evidence="9">
    <location>
        <begin position="351"/>
        <end position="402"/>
    </location>
</feature>
<dbReference type="InterPro" id="IPR015797">
    <property type="entry name" value="NUDIX_hydrolase-like_dom_sf"/>
</dbReference>
<feature type="compositionally biased region" description="Low complexity" evidence="9">
    <location>
        <begin position="507"/>
        <end position="524"/>
    </location>
</feature>
<name>A0A364KWW7_TALAM</name>
<dbReference type="FunFam" id="1.10.10.1050:FF:000003">
    <property type="entry name" value="Decapping enzyme Dcp2, putative"/>
    <property type="match status" value="1"/>
</dbReference>
<dbReference type="GO" id="GO:0000290">
    <property type="term" value="P:deadenylation-dependent decapping of nuclear-transcribed mRNA"/>
    <property type="evidence" value="ECO:0007669"/>
    <property type="project" value="InterPro"/>
</dbReference>
<dbReference type="GO" id="GO:0000184">
    <property type="term" value="P:nuclear-transcribed mRNA catabolic process, nonsense-mediated decay"/>
    <property type="evidence" value="ECO:0007669"/>
    <property type="project" value="InterPro"/>
</dbReference>
<dbReference type="InterPro" id="IPR000086">
    <property type="entry name" value="NUDIX_hydrolase_dom"/>
</dbReference>
<dbReference type="Pfam" id="PF05026">
    <property type="entry name" value="DCP2"/>
    <property type="match status" value="1"/>
</dbReference>
<organism evidence="11 12">
    <name type="scientific">Talaromyces amestolkiae</name>
    <dbReference type="NCBI Taxonomy" id="1196081"/>
    <lineage>
        <taxon>Eukaryota</taxon>
        <taxon>Fungi</taxon>
        <taxon>Dikarya</taxon>
        <taxon>Ascomycota</taxon>
        <taxon>Pezizomycotina</taxon>
        <taxon>Eurotiomycetes</taxon>
        <taxon>Eurotiomycetidae</taxon>
        <taxon>Eurotiales</taxon>
        <taxon>Trichocomaceae</taxon>
        <taxon>Talaromyces</taxon>
        <taxon>Talaromyces sect. Talaromyces</taxon>
    </lineage>
</organism>
<dbReference type="PANTHER" id="PTHR23114:SF17">
    <property type="entry name" value="M7GPPPN-MRNA HYDROLASE"/>
    <property type="match status" value="1"/>
</dbReference>
<dbReference type="STRING" id="1196081.A0A364KWW7"/>
<evidence type="ECO:0000259" key="10">
    <source>
        <dbReference type="PROSITE" id="PS51462"/>
    </source>
</evidence>
<dbReference type="SUPFAM" id="SSF55811">
    <property type="entry name" value="Nudix"/>
    <property type="match status" value="1"/>
</dbReference>
<comment type="caution">
    <text evidence="11">The sequence shown here is derived from an EMBL/GenBank/DDBJ whole genome shotgun (WGS) entry which is preliminary data.</text>
</comment>
<evidence type="ECO:0000256" key="3">
    <source>
        <dbReference type="ARBA" id="ARBA00005279"/>
    </source>
</evidence>
<evidence type="ECO:0000313" key="12">
    <source>
        <dbReference type="Proteomes" id="UP000249363"/>
    </source>
</evidence>
<dbReference type="Gene3D" id="3.90.79.10">
    <property type="entry name" value="Nucleoside Triphosphate Pyrophosphohydrolase"/>
    <property type="match status" value="1"/>
</dbReference>
<dbReference type="RefSeq" id="XP_040732554.1">
    <property type="nucleotide sequence ID" value="XM_040876375.1"/>
</dbReference>
<dbReference type="InterPro" id="IPR044099">
    <property type="entry name" value="Dcp2_NUDIX"/>
</dbReference>
<dbReference type="InterPro" id="IPR020084">
    <property type="entry name" value="NUDIX_hydrolase_CS"/>
</dbReference>
<dbReference type="SUPFAM" id="SSF140586">
    <property type="entry name" value="Dcp2 domain-like"/>
    <property type="match status" value="1"/>
</dbReference>
<evidence type="ECO:0000256" key="5">
    <source>
        <dbReference type="ARBA" id="ARBA00022723"/>
    </source>
</evidence>
<dbReference type="PANTHER" id="PTHR23114">
    <property type="entry name" value="M7GPPPN-MRNA HYDROLASE"/>
    <property type="match status" value="1"/>
</dbReference>
<dbReference type="OrthoDB" id="18996at2759"/>
<feature type="region of interest" description="Disordered" evidence="9">
    <location>
        <begin position="593"/>
        <end position="675"/>
    </location>
</feature>
<dbReference type="CDD" id="cd03672">
    <property type="entry name" value="NUDIX_Dcp2p_Nudt20"/>
    <property type="match status" value="1"/>
</dbReference>
<feature type="compositionally biased region" description="Low complexity" evidence="9">
    <location>
        <begin position="467"/>
        <end position="480"/>
    </location>
</feature>
<feature type="region of interest" description="Disordered" evidence="9">
    <location>
        <begin position="507"/>
        <end position="529"/>
    </location>
</feature>
<dbReference type="Proteomes" id="UP000249363">
    <property type="component" value="Unassembled WGS sequence"/>
</dbReference>
<feature type="domain" description="Nudix hydrolase" evidence="10">
    <location>
        <begin position="101"/>
        <end position="243"/>
    </location>
</feature>
<protein>
    <recommendedName>
        <fullName evidence="10">Nudix hydrolase domain-containing protein</fullName>
    </recommendedName>
</protein>
<dbReference type="AlphaFoldDB" id="A0A364KWW7"/>
<keyword evidence="5" id="KW-0479">Metal-binding</keyword>
<evidence type="ECO:0000256" key="9">
    <source>
        <dbReference type="SAM" id="MobiDB-lite"/>
    </source>
</evidence>
<keyword evidence="7" id="KW-0694">RNA-binding</keyword>
<sequence>MTETKLHLEDFLVNAIGLDDLCVRFIINLPREELESVERICFQVEEAQWFYEDFVRPLDPALPSLSLKAFAMRIFQHCPLMSEWSEYHHAAAFSEFLAYKTRVPVRGAILLNDAMDKVVLVKGWKKNANWSFPRGKINKEEKDLDCAVREVLEETGYDLKAAGLVKDEKHMKHIQITMREQHMKLYVFRGVPMDTAFAPQTRKEISRIEWVNLTDLPTVKKSKQAQHDAVNANKFYMVAPFLNPLKKWISQQRKIDAKNNVLMSTAYTEGETSMDEGFVSAHNGFTPLQAHIQPAIHSDLPEVTPTQDVSSHLKRLLNIGAPITPPFIATQATDSSKSNALLSLLRSGANGTPIPASNPSQQITQPPAVSHQMPPLLDQVLNPAGHHAMPEIPNPVNPPTQVQDQRHFNRLLSSLANPSQPTAVHPPSQAQRPPMENLSHPQRDQTFNAPPQSTLAPYQRTGDPLFAQQSGTAQTQGQVVPPASKLPPPKLTSHSLALLNVFKGNPSAQSQAGGVSAVGSSAPAQKPPAPQDQLLALLKSPAVGTRATPAVELAAQPVQSAPKQILQRPASLSKTTELPSRINVVGNQADALTSATVSGPLRTPDFDKTPTSKRTTRAHRKHQPPPSASPVKILSRPSSARRDVSTPSAQTSASVSLSPDGRVKSAEIPRSFQPQILRRSEKLDLNSILPTRKSPANELPQELSDIPVRPKPVVAPENKIMQPNYDRRPSQTAAQKETLLSLFGKSPSTKASLLAAAMEHPVANSPFNDVTPSPSLSGVEAIAPAGAISSIDSASDHGSRTSGAAQRLKSPDNKAFLLGFLQNVAEGKR</sequence>
<dbReference type="GO" id="GO:0003723">
    <property type="term" value="F:RNA binding"/>
    <property type="evidence" value="ECO:0007669"/>
    <property type="project" value="UniProtKB-KW"/>
</dbReference>
<keyword evidence="4" id="KW-0963">Cytoplasm</keyword>
<evidence type="ECO:0000256" key="2">
    <source>
        <dbReference type="ARBA" id="ARBA00004496"/>
    </source>
</evidence>
<feature type="compositionally biased region" description="Polar residues" evidence="9">
    <location>
        <begin position="444"/>
        <end position="456"/>
    </location>
</feature>
<feature type="compositionally biased region" description="Basic residues" evidence="9">
    <location>
        <begin position="614"/>
        <end position="623"/>
    </location>
</feature>
<feature type="region of interest" description="Disordered" evidence="9">
    <location>
        <begin position="416"/>
        <end position="491"/>
    </location>
</feature>
<comment type="cofactor">
    <cofactor evidence="1">
        <name>Mn(2+)</name>
        <dbReference type="ChEBI" id="CHEBI:29035"/>
    </cofactor>
</comment>
<dbReference type="PROSITE" id="PS00893">
    <property type="entry name" value="NUDIX_BOX"/>
    <property type="match status" value="1"/>
</dbReference>
<reference evidence="11 12" key="1">
    <citation type="journal article" date="2017" name="Biotechnol. Biofuels">
        <title>Differential beta-glucosidase expression as a function of carbon source availability in Talaromyces amestolkiae: a genomic and proteomic approach.</title>
        <authorList>
            <person name="de Eugenio L.I."/>
            <person name="Mendez-Liter J.A."/>
            <person name="Nieto-Dominguez M."/>
            <person name="Alonso L."/>
            <person name="Gil-Munoz J."/>
            <person name="Barriuso J."/>
            <person name="Prieto A."/>
            <person name="Martinez M.J."/>
        </authorList>
    </citation>
    <scope>NUCLEOTIDE SEQUENCE [LARGE SCALE GENOMIC DNA]</scope>
    <source>
        <strain evidence="11 12">CIB</strain>
    </source>
</reference>
<dbReference type="GeneID" id="63793266"/>
<gene>
    <name evidence="11" type="ORF">BHQ10_004050</name>
</gene>
<dbReference type="InterPro" id="IPR036189">
    <property type="entry name" value="DCP2_BoxA_sf"/>
</dbReference>
<feature type="region of interest" description="Disordered" evidence="9">
    <location>
        <begin position="789"/>
        <end position="808"/>
    </location>
</feature>
<evidence type="ECO:0000256" key="1">
    <source>
        <dbReference type="ARBA" id="ARBA00001936"/>
    </source>
</evidence>